<reference evidence="3" key="1">
    <citation type="journal article" date="2019" name="Int. J. Syst. Evol. Microbiol.">
        <title>The Global Catalogue of Microorganisms (GCM) 10K type strain sequencing project: providing services to taxonomists for standard genome sequencing and annotation.</title>
        <authorList>
            <consortium name="The Broad Institute Genomics Platform"/>
            <consortium name="The Broad Institute Genome Sequencing Center for Infectious Disease"/>
            <person name="Wu L."/>
            <person name="Ma J."/>
        </authorList>
    </citation>
    <scope>NUCLEOTIDE SEQUENCE [LARGE SCALE GENOMIC DNA]</scope>
    <source>
        <strain evidence="3">CECT 9128</strain>
    </source>
</reference>
<evidence type="ECO:0000313" key="3">
    <source>
        <dbReference type="Proteomes" id="UP001595793"/>
    </source>
</evidence>
<sequence>MKSKFIIIAMLLIALSGYSQIQFVNKTSSEPIPNVKVFNKDGKILSVSNSNGISRFKKNELLKNDTVNIFHSNFEIKYLPYKDLLKKDRFLLSPSDYENLQEVVITSKNPRYLKITGYYISYQLIDNKPQSFSDGIIEYFIDTKKSKVKDYNIKESRIFKDKSYISELKKAKPKAVSMLGSNLLPFTFEEEILLSEWKNRDETFSEMLNEDWVGNIENENDGSVLTIEYYTPENPRKISLLGLKTVINHHLIQEEFSSNETKIASIKRVTKYFSSEREKKDEKINYELEQDFFVNSIQYMNREKFKLATVDISHDTNTNFSSDFWTTFQSFIPPTIQQKLYHNMELIKK</sequence>
<gene>
    <name evidence="2" type="ORF">ACFOS1_17930</name>
</gene>
<comment type="caution">
    <text evidence="2">The sequence shown here is derived from an EMBL/GenBank/DDBJ whole genome shotgun (WGS) entry which is preliminary data.</text>
</comment>
<protein>
    <recommendedName>
        <fullName evidence="4">DUF3857 domain-containing protein</fullName>
    </recommendedName>
</protein>
<evidence type="ECO:0008006" key="4">
    <source>
        <dbReference type="Google" id="ProtNLM"/>
    </source>
</evidence>
<dbReference type="RefSeq" id="WP_290232217.1">
    <property type="nucleotide sequence ID" value="NZ_JAUFPZ010000002.1"/>
</dbReference>
<feature type="chain" id="PRO_5046752464" description="DUF3857 domain-containing protein" evidence="1">
    <location>
        <begin position="22"/>
        <end position="349"/>
    </location>
</feature>
<keyword evidence="1" id="KW-0732">Signal</keyword>
<dbReference type="Proteomes" id="UP001595793">
    <property type="component" value="Unassembled WGS sequence"/>
</dbReference>
<evidence type="ECO:0000313" key="2">
    <source>
        <dbReference type="EMBL" id="MFC4029303.1"/>
    </source>
</evidence>
<feature type="signal peptide" evidence="1">
    <location>
        <begin position="1"/>
        <end position="21"/>
    </location>
</feature>
<organism evidence="2 3">
    <name type="scientific">Zunongwangia endophytica</name>
    <dbReference type="NCBI Taxonomy" id="1808945"/>
    <lineage>
        <taxon>Bacteria</taxon>
        <taxon>Pseudomonadati</taxon>
        <taxon>Bacteroidota</taxon>
        <taxon>Flavobacteriia</taxon>
        <taxon>Flavobacteriales</taxon>
        <taxon>Flavobacteriaceae</taxon>
        <taxon>Zunongwangia</taxon>
    </lineage>
</organism>
<proteinExistence type="predicted"/>
<keyword evidence="3" id="KW-1185">Reference proteome</keyword>
<accession>A0ABV8HBG9</accession>
<name>A0ABV8HBG9_9FLAO</name>
<evidence type="ECO:0000256" key="1">
    <source>
        <dbReference type="SAM" id="SignalP"/>
    </source>
</evidence>
<dbReference type="EMBL" id="JBHSAS010000030">
    <property type="protein sequence ID" value="MFC4029303.1"/>
    <property type="molecule type" value="Genomic_DNA"/>
</dbReference>